<organism evidence="4 5">
    <name type="scientific">Podila minutissima</name>
    <dbReference type="NCBI Taxonomy" id="64525"/>
    <lineage>
        <taxon>Eukaryota</taxon>
        <taxon>Fungi</taxon>
        <taxon>Fungi incertae sedis</taxon>
        <taxon>Mucoromycota</taxon>
        <taxon>Mortierellomycotina</taxon>
        <taxon>Mortierellomycetes</taxon>
        <taxon>Mortierellales</taxon>
        <taxon>Mortierellaceae</taxon>
        <taxon>Podila</taxon>
    </lineage>
</organism>
<keyword evidence="5" id="KW-1185">Reference proteome</keyword>
<evidence type="ECO:0000256" key="1">
    <source>
        <dbReference type="ARBA" id="ARBA00007677"/>
    </source>
</evidence>
<accession>A0A9P5VQ15</accession>
<evidence type="ECO:0000256" key="3">
    <source>
        <dbReference type="PIRSR" id="PIRSR018153-1"/>
    </source>
</evidence>
<evidence type="ECO:0000313" key="4">
    <source>
        <dbReference type="EMBL" id="KAF9336279.1"/>
    </source>
</evidence>
<keyword evidence="2" id="KW-0808">Transferase</keyword>
<evidence type="ECO:0000256" key="2">
    <source>
        <dbReference type="ARBA" id="ARBA00022679"/>
    </source>
</evidence>
<dbReference type="GO" id="GO:0005794">
    <property type="term" value="C:Golgi apparatus"/>
    <property type="evidence" value="ECO:0007669"/>
    <property type="project" value="TreeGrafter"/>
</dbReference>
<comment type="caution">
    <text evidence="4">The sequence shown here is derived from an EMBL/GenBank/DDBJ whole genome shotgun (WGS) entry which is preliminary data.</text>
</comment>
<comment type="similarity">
    <text evidence="1">Belongs to the glycosyltransferase 15 family.</text>
</comment>
<evidence type="ECO:0000313" key="5">
    <source>
        <dbReference type="Proteomes" id="UP000696485"/>
    </source>
</evidence>
<dbReference type="GO" id="GO:0016020">
    <property type="term" value="C:membrane"/>
    <property type="evidence" value="ECO:0007669"/>
    <property type="project" value="InterPro"/>
</dbReference>
<dbReference type="PANTHER" id="PTHR31121">
    <property type="entry name" value="ALPHA-1,2 MANNOSYLTRANSFERASE KTR1"/>
    <property type="match status" value="1"/>
</dbReference>
<dbReference type="InterPro" id="IPR029044">
    <property type="entry name" value="Nucleotide-diphossugar_trans"/>
</dbReference>
<gene>
    <name evidence="4" type="primary">KRE2_1</name>
    <name evidence="4" type="ORF">BG006_009126</name>
</gene>
<dbReference type="GO" id="GO:0000032">
    <property type="term" value="P:cell wall mannoprotein biosynthetic process"/>
    <property type="evidence" value="ECO:0007669"/>
    <property type="project" value="TreeGrafter"/>
</dbReference>
<proteinExistence type="inferred from homology"/>
<dbReference type="AlphaFoldDB" id="A0A9P5VQ15"/>
<dbReference type="GO" id="GO:0006487">
    <property type="term" value="P:protein N-linked glycosylation"/>
    <property type="evidence" value="ECO:0007669"/>
    <property type="project" value="TreeGrafter"/>
</dbReference>
<dbReference type="Proteomes" id="UP000696485">
    <property type="component" value="Unassembled WGS sequence"/>
</dbReference>
<dbReference type="InterPro" id="IPR002685">
    <property type="entry name" value="Glyco_trans_15"/>
</dbReference>
<name>A0A9P5VQ15_9FUNG</name>
<dbReference type="Gene3D" id="3.90.550.10">
    <property type="entry name" value="Spore Coat Polysaccharide Biosynthesis Protein SpsA, Chain A"/>
    <property type="match status" value="2"/>
</dbReference>
<dbReference type="PIRSF" id="PIRSF018153">
    <property type="entry name" value="Glyco_trans_15"/>
    <property type="match status" value="1"/>
</dbReference>
<dbReference type="GO" id="GO:0000026">
    <property type="term" value="F:alpha-1,2-mannosyltransferase activity"/>
    <property type="evidence" value="ECO:0007669"/>
    <property type="project" value="TreeGrafter"/>
</dbReference>
<dbReference type="PANTHER" id="PTHR31121:SF6">
    <property type="entry name" value="ALPHA-1,2 MANNOSYLTRANSFERASE KTR1"/>
    <property type="match status" value="1"/>
</dbReference>
<reference evidence="4" key="1">
    <citation type="journal article" date="2020" name="Fungal Divers.">
        <title>Resolving the Mortierellaceae phylogeny through synthesis of multi-gene phylogenetics and phylogenomics.</title>
        <authorList>
            <person name="Vandepol N."/>
            <person name="Liber J."/>
            <person name="Desiro A."/>
            <person name="Na H."/>
            <person name="Kennedy M."/>
            <person name="Barry K."/>
            <person name="Grigoriev I.V."/>
            <person name="Miller A.N."/>
            <person name="O'Donnell K."/>
            <person name="Stajich J.E."/>
            <person name="Bonito G."/>
        </authorList>
    </citation>
    <scope>NUCLEOTIDE SEQUENCE</scope>
    <source>
        <strain evidence="4">NVP1</strain>
    </source>
</reference>
<feature type="active site" description="Nucleophile" evidence="3">
    <location>
        <position position="259"/>
    </location>
</feature>
<sequence length="373" mass="44711">MQLRSRRTFNTLITVALTFALYTAISTYRRHVNYKHLVDRDSEDNVLTRNEQDNRKTHVDTTFKRKTILIPKPLPPTLPTRRANAAFVMLVRNKDVHGARSAIRQVEDRFNRNYQYPYVFLNDEPFTPKFKELVRTMSKAKMTFAQIPEEHWSYPEWIDEDLAEEARYNMRKIIYGWSESYRHMCRYQSGFICQHEVMLQYDYYWRIEPDVKYSCDIDFDPFLYMQDNNKKYAEDNSLEFISDDDGETYNMCHFWSNFEIVDARWMRGEAYTAFFNHLDRSGGFFYERWGDAPVHSIAAALLLPRSEIHFFREIGYYHQPFYNCPAEPELRAKCHCDPNQNINREYMACTTKFLELTGGDKMIYPEELEDDED</sequence>
<protein>
    <submittedName>
        <fullName evidence="4">Alpha 1,2-mannosyltransferase 2.4.1</fullName>
    </submittedName>
</protein>
<dbReference type="SUPFAM" id="SSF53448">
    <property type="entry name" value="Nucleotide-diphospho-sugar transferases"/>
    <property type="match status" value="1"/>
</dbReference>
<dbReference type="EMBL" id="JAAAUY010000065">
    <property type="protein sequence ID" value="KAF9336279.1"/>
    <property type="molecule type" value="Genomic_DNA"/>
</dbReference>
<dbReference type="Pfam" id="PF01793">
    <property type="entry name" value="Glyco_transf_15"/>
    <property type="match status" value="2"/>
</dbReference>